<dbReference type="RefSeq" id="WP_135445648.1">
    <property type="nucleotide sequence ID" value="NZ_SRLE01000011.1"/>
</dbReference>
<accession>A0A4Z0LXZ9</accession>
<organism evidence="1 2">
    <name type="scientific">Mangrovimicrobium sediminis</name>
    <dbReference type="NCBI Taxonomy" id="2562682"/>
    <lineage>
        <taxon>Bacteria</taxon>
        <taxon>Pseudomonadati</taxon>
        <taxon>Pseudomonadota</taxon>
        <taxon>Gammaproteobacteria</taxon>
        <taxon>Cellvibrionales</taxon>
        <taxon>Halieaceae</taxon>
        <taxon>Mangrovimicrobium</taxon>
    </lineage>
</organism>
<reference evidence="1 2" key="1">
    <citation type="submission" date="2019-04" db="EMBL/GenBank/DDBJ databases">
        <title>Taxonomy of novel Haliea sp. from mangrove soil of West Coast of India.</title>
        <authorList>
            <person name="Verma A."/>
            <person name="Kumar P."/>
            <person name="Krishnamurthi S."/>
        </authorList>
    </citation>
    <scope>NUCLEOTIDE SEQUENCE [LARGE SCALE GENOMIC DNA]</scope>
    <source>
        <strain evidence="1 2">SAOS-164</strain>
    </source>
</reference>
<dbReference type="Proteomes" id="UP000298050">
    <property type="component" value="Unassembled WGS sequence"/>
</dbReference>
<evidence type="ECO:0000313" key="2">
    <source>
        <dbReference type="Proteomes" id="UP000298050"/>
    </source>
</evidence>
<dbReference type="EMBL" id="SRLE01000011">
    <property type="protein sequence ID" value="TGD72159.1"/>
    <property type="molecule type" value="Genomic_DNA"/>
</dbReference>
<dbReference type="AlphaFoldDB" id="A0A4Z0LXZ9"/>
<name>A0A4Z0LXZ9_9GAMM</name>
<comment type="caution">
    <text evidence="1">The sequence shown here is derived from an EMBL/GenBank/DDBJ whole genome shotgun (WGS) entry which is preliminary data.</text>
</comment>
<dbReference type="NCBIfam" id="TIGR03749">
    <property type="entry name" value="conj_TIGR03749"/>
    <property type="match status" value="1"/>
</dbReference>
<keyword evidence="2" id="KW-1185">Reference proteome</keyword>
<sequence>MPASHYSTPSQWIILVLFWVLSVSSIQVAATQETPSRVDEIVPTGLERVVWRKTPIAIPLVVGEERLIHFPGSVSIGLPQALTSTLRSQSINGTLYLLAGQPFESTRVMVRSENGGPLFVLDISAALNLDERPTLPDVQVVLDTIEAEAEDVPSYTVTANQFNQWGYVALTRFAAQQLYAPERLIPNVPGVVAIPVKDAPVDLLRGGSVEAVLVAAWKAGLRYVTAVRLTNQTSKPVILDPRELRGAWLAATFQHNRLLPSGSDADTSAVYLISDRTFDVALW</sequence>
<dbReference type="Pfam" id="PF11920">
    <property type="entry name" value="DUF3438"/>
    <property type="match status" value="1"/>
</dbReference>
<protein>
    <submittedName>
        <fullName evidence="1">TIGR03749 family integrating conjugative element protein</fullName>
    </submittedName>
</protein>
<dbReference type="InterPro" id="IPR021844">
    <property type="entry name" value="Integr_conj_element_PFL4704"/>
</dbReference>
<dbReference type="OrthoDB" id="7064293at2"/>
<gene>
    <name evidence="1" type="ORF">E4634_15940</name>
</gene>
<evidence type="ECO:0000313" key="1">
    <source>
        <dbReference type="EMBL" id="TGD72159.1"/>
    </source>
</evidence>
<proteinExistence type="predicted"/>